<sequence length="875" mass="98986">MSLDTDTVDKSIKKVIKLNIRSNHRALFVILGSKGFQKVPIFHHLLKQGKVKEVSTLWCAKENSASFEKNNKANLSATDDCFTPYYCSYSNIEDISHRCFNLVILQDFEAVSLHSFSVALNVTRGGGVIVFLLHDLKDINDLKTLNLNAENKLSRFSKRFALSLQSCPNSMILDDNLNILSSGPKLPENQEFDKYFNKEKIEDLKLKFEKDTVISSLLSVCQTIEQAELLLKFLEVLKNRTFRNVFSVSSAVGRGKSAVLGLAIAGSLAFNYSNIFISAMCYKNVNTVFKFLLKGLDVLNYKEDDDFDLIQSVNPKFKNSLTGINVFRDHPQSVRFIFPEDIGERLEQAELVVFDEAASIPVHLLKNLFGPYVVLMASSISGSEASSPYLYRNMINALEPSGALESQSGKLHKFTLNDPINYANGDSIESWLNRLLCVEPAISSHLSCGFPVPDRCRLFCVNRDSLFGGSKQAEDFLQSLASILTSSSRIMNADHLLNLADSPNYQIFCLLPPLTSSKQVLSGIICALLVHLEHGIPDHIVHCGTNLDASISNCFNDWKAQNKTTARFLPTQGAHVLNIVTHQNYRKMGYGRRALQLLQEFYEGKCISLDESLESRCKVADGFEENPTESPILQQLTEIQPDNVEYILVSCNLSSETLRFWKKSSFTPVYISEKKNPEGEHTLFMLKAVEETFKQRLEKYWFNFQSHFCLLLGSEFRSSKSVLALSIMQCGANFVKKDIKELNKAEIDLLIRPHQMRQLEKYCQNLQDFYAVIQLIPTLTALYFKNCLKGVNLPRTQEEEAAKNIKEQQLQDAMKLKDVDLSQYAIKGADDEWEHALFSGRKALVSIKSIKKIADNSKKPEEVFKKQKQKGKRKR</sequence>
<keyword evidence="8" id="KW-0012">Acyltransferase</keyword>
<dbReference type="GO" id="GO:0000049">
    <property type="term" value="F:tRNA binding"/>
    <property type="evidence" value="ECO:0007669"/>
    <property type="project" value="TreeGrafter"/>
</dbReference>
<evidence type="ECO:0000256" key="1">
    <source>
        <dbReference type="ARBA" id="ARBA00004604"/>
    </source>
</evidence>
<dbReference type="InterPro" id="IPR013562">
    <property type="entry name" value="TmcA/NAT10_N"/>
</dbReference>
<dbReference type="GO" id="GO:1904812">
    <property type="term" value="P:rRNA acetylation involved in maturation of SSU-rRNA"/>
    <property type="evidence" value="ECO:0007669"/>
    <property type="project" value="TreeGrafter"/>
</dbReference>
<evidence type="ECO:0000256" key="2">
    <source>
        <dbReference type="ARBA" id="ARBA00022552"/>
    </source>
</evidence>
<evidence type="ECO:0000259" key="9">
    <source>
        <dbReference type="Pfam" id="PF05127"/>
    </source>
</evidence>
<dbReference type="PANTHER" id="PTHR10925">
    <property type="entry name" value="N-ACETYLTRANSFERASE 10"/>
    <property type="match status" value="1"/>
</dbReference>
<dbReference type="GO" id="GO:0005524">
    <property type="term" value="F:ATP binding"/>
    <property type="evidence" value="ECO:0007669"/>
    <property type="project" value="UniProtKB-KW"/>
</dbReference>
<dbReference type="InterPro" id="IPR032672">
    <property type="entry name" value="TmcA/NAT10/Kre33"/>
</dbReference>
<evidence type="ECO:0000313" key="14">
    <source>
        <dbReference type="Proteomes" id="UP001497382"/>
    </source>
</evidence>
<keyword evidence="3" id="KW-0808">Transferase</keyword>
<dbReference type="GO" id="GO:0008033">
    <property type="term" value="P:tRNA processing"/>
    <property type="evidence" value="ECO:0007669"/>
    <property type="project" value="UniProtKB-KW"/>
</dbReference>
<accession>A0AAV2B368</accession>
<dbReference type="GO" id="GO:0030686">
    <property type="term" value="C:90S preribosome"/>
    <property type="evidence" value="ECO:0007669"/>
    <property type="project" value="TreeGrafter"/>
</dbReference>
<dbReference type="InterPro" id="IPR027992">
    <property type="entry name" value="tRNA_bind_dom"/>
</dbReference>
<proteinExistence type="predicted"/>
<dbReference type="PANTHER" id="PTHR10925:SF5">
    <property type="entry name" value="RNA CYTIDINE ACETYLTRANSFERASE"/>
    <property type="match status" value="1"/>
</dbReference>
<dbReference type="AlphaFoldDB" id="A0AAV2B368"/>
<dbReference type="Pfam" id="PF05127">
    <property type="entry name" value="NAT10_TcmA_helicase"/>
    <property type="match status" value="1"/>
</dbReference>
<evidence type="ECO:0008006" key="15">
    <source>
        <dbReference type="Google" id="ProtNLM"/>
    </source>
</evidence>
<dbReference type="Pfam" id="PF13718">
    <property type="entry name" value="GNAT_acetyltr_2"/>
    <property type="match status" value="1"/>
</dbReference>
<keyword evidence="4" id="KW-0819">tRNA processing</keyword>
<protein>
    <recommendedName>
        <fullName evidence="15">RNA cytidine acetyltransferase</fullName>
    </recommendedName>
</protein>
<keyword evidence="2" id="KW-0698">rRNA processing</keyword>
<name>A0AAV2B368_9ARAC</name>
<evidence type="ECO:0000256" key="5">
    <source>
        <dbReference type="ARBA" id="ARBA00022741"/>
    </source>
</evidence>
<dbReference type="InterPro" id="IPR007807">
    <property type="entry name" value="TcmA/NAT10_helicase"/>
</dbReference>
<comment type="caution">
    <text evidence="13">The sequence shown here is derived from an EMBL/GenBank/DDBJ whole genome shotgun (WGS) entry which is preliminary data.</text>
</comment>
<feature type="domain" description="N-acetyltransferase" evidence="11">
    <location>
        <begin position="483"/>
        <end position="689"/>
    </location>
</feature>
<keyword evidence="7" id="KW-0539">Nucleus</keyword>
<reference evidence="13 14" key="1">
    <citation type="submission" date="2024-04" db="EMBL/GenBank/DDBJ databases">
        <authorList>
            <person name="Rising A."/>
            <person name="Reimegard J."/>
            <person name="Sonavane S."/>
            <person name="Akerstrom W."/>
            <person name="Nylinder S."/>
            <person name="Hedman E."/>
            <person name="Kallberg Y."/>
        </authorList>
    </citation>
    <scope>NUCLEOTIDE SEQUENCE [LARGE SCALE GENOMIC DNA]</scope>
</reference>
<keyword evidence="6" id="KW-0067">ATP-binding</keyword>
<keyword evidence="14" id="KW-1185">Reference proteome</keyword>
<comment type="subcellular location">
    <subcellularLocation>
        <location evidence="1">Nucleus</location>
        <location evidence="1">Nucleolus</location>
    </subcellularLocation>
</comment>
<keyword evidence="5" id="KW-0547">Nucleotide-binding</keyword>
<gene>
    <name evidence="13" type="ORF">LARSCL_LOCUS16644</name>
</gene>
<evidence type="ECO:0000256" key="3">
    <source>
        <dbReference type="ARBA" id="ARBA00022679"/>
    </source>
</evidence>
<evidence type="ECO:0000256" key="8">
    <source>
        <dbReference type="ARBA" id="ARBA00023315"/>
    </source>
</evidence>
<feature type="domain" description="TmcA/NAT10 N-terminal" evidence="10">
    <location>
        <begin position="10"/>
        <end position="174"/>
    </location>
</feature>
<evidence type="ECO:0000259" key="11">
    <source>
        <dbReference type="Pfam" id="PF13718"/>
    </source>
</evidence>
<dbReference type="Proteomes" id="UP001497382">
    <property type="component" value="Unassembled WGS sequence"/>
</dbReference>
<evidence type="ECO:0000256" key="6">
    <source>
        <dbReference type="ARBA" id="ARBA00022840"/>
    </source>
</evidence>
<feature type="domain" description="TcmA/NAT10 helicase" evidence="9">
    <location>
        <begin position="248"/>
        <end position="438"/>
    </location>
</feature>
<dbReference type="GO" id="GO:1990883">
    <property type="term" value="F:18S rRNA cytidine N-acetyltransferase activity"/>
    <property type="evidence" value="ECO:0007669"/>
    <property type="project" value="TreeGrafter"/>
</dbReference>
<dbReference type="EMBL" id="CAXIEN010000268">
    <property type="protein sequence ID" value="CAL1290698.1"/>
    <property type="molecule type" value="Genomic_DNA"/>
</dbReference>
<organism evidence="13 14">
    <name type="scientific">Larinioides sclopetarius</name>
    <dbReference type="NCBI Taxonomy" id="280406"/>
    <lineage>
        <taxon>Eukaryota</taxon>
        <taxon>Metazoa</taxon>
        <taxon>Ecdysozoa</taxon>
        <taxon>Arthropoda</taxon>
        <taxon>Chelicerata</taxon>
        <taxon>Arachnida</taxon>
        <taxon>Araneae</taxon>
        <taxon>Araneomorphae</taxon>
        <taxon>Entelegynae</taxon>
        <taxon>Araneoidea</taxon>
        <taxon>Araneidae</taxon>
        <taxon>Larinioides</taxon>
    </lineage>
</organism>
<dbReference type="InterPro" id="IPR027417">
    <property type="entry name" value="P-loop_NTPase"/>
</dbReference>
<evidence type="ECO:0000259" key="12">
    <source>
        <dbReference type="Pfam" id="PF13725"/>
    </source>
</evidence>
<evidence type="ECO:0000256" key="7">
    <source>
        <dbReference type="ARBA" id="ARBA00023242"/>
    </source>
</evidence>
<dbReference type="Gene3D" id="3.40.50.11040">
    <property type="match status" value="1"/>
</dbReference>
<dbReference type="InterPro" id="IPR000182">
    <property type="entry name" value="GNAT_dom"/>
</dbReference>
<evidence type="ECO:0000256" key="4">
    <source>
        <dbReference type="ARBA" id="ARBA00022694"/>
    </source>
</evidence>
<dbReference type="Pfam" id="PF13725">
    <property type="entry name" value="tRNA_bind_2"/>
    <property type="match status" value="1"/>
</dbReference>
<feature type="domain" description="Possible tRNA binding" evidence="12">
    <location>
        <begin position="697"/>
        <end position="797"/>
    </location>
</feature>
<dbReference type="Gene3D" id="3.40.630.30">
    <property type="match status" value="1"/>
</dbReference>
<dbReference type="Gene3D" id="3.40.50.300">
    <property type="entry name" value="P-loop containing nucleotide triphosphate hydrolases"/>
    <property type="match status" value="1"/>
</dbReference>
<dbReference type="GO" id="GO:0005730">
    <property type="term" value="C:nucleolus"/>
    <property type="evidence" value="ECO:0007669"/>
    <property type="project" value="UniProtKB-SubCell"/>
</dbReference>
<evidence type="ECO:0000259" key="10">
    <source>
        <dbReference type="Pfam" id="PF08351"/>
    </source>
</evidence>
<evidence type="ECO:0000313" key="13">
    <source>
        <dbReference type="EMBL" id="CAL1290698.1"/>
    </source>
</evidence>
<dbReference type="Pfam" id="PF08351">
    <property type="entry name" value="TmcA_N"/>
    <property type="match status" value="1"/>
</dbReference>